<evidence type="ECO:0007829" key="2">
    <source>
        <dbReference type="PDB" id="8I0J"/>
    </source>
</evidence>
<protein>
    <submittedName>
        <fullName evidence="1">Glycoside hydrolase family 39 beta-xylosidase</fullName>
    </submittedName>
</protein>
<name>A0ACD6B930_SPHSX</name>
<evidence type="ECO:0000313" key="1">
    <source>
        <dbReference type="EMBL" id="AZC12019.1"/>
    </source>
</evidence>
<reference evidence="1" key="1">
    <citation type="journal article" date="2018" name="J. Agric. Food Chem.">
        <title>Glycoside Hydrolase Family 39 ?-Xylosidase of Sphingomonas Showing Salt/Ethanol/Trypsin Tolerance, Low-pH/Low-Temperature Activity, and Transxylosylation Activity.</title>
        <authorList>
            <person name="Li N."/>
            <person name="Han X."/>
            <person name="Xu S."/>
            <person name="Li C."/>
            <person name="Wei X."/>
            <person name="Liu Y."/>
            <person name="Zhang R."/>
            <person name="Tang X."/>
            <person name="Zhou J."/>
            <person name="Huang Z."/>
        </authorList>
    </citation>
    <scope>NUCLEOTIDE SEQUENCE</scope>
    <source>
        <strain evidence="1">JB13</strain>
    </source>
</reference>
<keyword evidence="2 3" id="KW-0002">3D-structure</keyword>
<dbReference type="PDB" id="8I0X">
    <property type="method" value="X-ray"/>
    <property type="resolution" value="2.00 A"/>
    <property type="chains" value="A/B=20-538"/>
</dbReference>
<reference evidence="1" key="2">
    <citation type="submission" date="2018-01" db="EMBL/GenBank/DDBJ databases">
        <authorList>
            <person name="Zhou J.P."/>
            <person name="Zhang R."/>
            <person name="Tang X.H."/>
            <person name="Li J.J."/>
            <person name="Xu B."/>
            <person name="Ding J.M."/>
            <person name="Han N.Y."/>
            <person name="Huang Z.X."/>
        </authorList>
    </citation>
    <scope>NUCLEOTIDE SEQUENCE</scope>
    <source>
        <strain evidence="1">JB13</strain>
    </source>
</reference>
<dbReference type="PDB" id="8I0J">
    <property type="method" value="X-ray"/>
    <property type="resolution" value="1.44 A"/>
    <property type="chains" value="A/B=20-538"/>
</dbReference>
<reference evidence="2" key="3">
    <citation type="submission" date="2023-01" db="PDB data bank">
        <title>beta-Xylosidase JB13GH39P28 (D41G) showing salt/ethanol/trypsin tolerance and transformation of notoginsenosides.</title>
        <authorList>
            <person name="Cao L.J."/>
            <person name="Lin M.Y."/>
            <person name="Zhang R."/>
            <person name="Huang Z.X."/>
            <person name="Zhou J.P."/>
        </authorList>
    </citation>
    <scope>X-RAY CRYSTALLOGRAPHY (1.44 ANGSTROMS) OF 20-538</scope>
</reference>
<accession>A0ACD6B930</accession>
<reference evidence="3" key="4">
    <citation type="submission" date="2023-01" db="PDB data bank">
        <title>beta-Xylosidase JB13GH39P28(D41G)showing salt/ethanol/trypsin tolerance and transformation of notoginsenosides.</title>
        <authorList>
            <person name="Cao L.J."/>
            <person name="Lin M.Y."/>
            <person name="Zhang R."/>
            <person name="Huang Z.X."/>
            <person name="Zhou J.P."/>
        </authorList>
    </citation>
    <scope>X-RAY CRYSTALLOGRAPHY (2.00 ANGSTROMS) OF 20-538</scope>
</reference>
<proteinExistence type="evidence at protein level"/>
<organism evidence="1">
    <name type="scientific">Sphingomonas sp</name>
    <dbReference type="NCBI Taxonomy" id="28214"/>
    <lineage>
        <taxon>Bacteria</taxon>
        <taxon>Pseudomonadati</taxon>
        <taxon>Pseudomonadota</taxon>
        <taxon>Alphaproteobacteria</taxon>
        <taxon>Sphingomonadales</taxon>
        <taxon>Sphingomonadaceae</taxon>
        <taxon>Sphingomonas</taxon>
    </lineage>
</organism>
<dbReference type="EMBL" id="MG838204">
    <property type="protein sequence ID" value="AZC12019.1"/>
    <property type="molecule type" value="Genomic_DNA"/>
</dbReference>
<accession>A0A3G6ZHU4</accession>
<keyword evidence="1" id="KW-0378">Hydrolase</keyword>
<sequence>MAMGRSIMIRRMAMCVALAATLCTAPARAIAPADREITVDLARAGRPLDRFYNFSVGSDYPGTLIRTDSQAQLKTAVDELGFRYLRFHGIFHDVLQTVRLVDGKTVYDWRGIDRLYDDLLARRIRPFVELSFTPDALATSPQTIFYWKGNTSHPKPDGWRNLIDAFVRHLEARYGPAEVRRWYFEVWNEPNLSGFWEGADQKAYFELYDSTARTIKAIDPDLQVGGPATAGAAWVPEFLDYAAAHHTPVDFVTTHSYGVDGGFLDENGKSDTKLSADPNAIIGDVKKVRAQISASPFPNLPLYFTEWSTSYTPRDAVHDSYISAPYILSRIKAVAGEVQGMSYWTYSDLFEEPGPPTAPFQGGFGLLNPEGIRKPAFFAYKYLNALDGRVIPTADAQVMATTDGSSTEVLLWDWQQPKQPVSNRPFYTKLVPSTQASPARVAFEHLWPGRYRVRAYRTGYRHNDAYSAYIDMGLPKTLDAAQLTRLQQLTRDLPVVDRMATIDGTGQFDIEMPMRSNDIVLVTLSPMSSASIAPKERK</sequence>
<evidence type="ECO:0007829" key="3">
    <source>
        <dbReference type="PDB" id="8I0X"/>
    </source>
</evidence>